<dbReference type="Gene3D" id="1.10.3470.10">
    <property type="entry name" value="ABC transporter involved in vitamin B12 uptake, BtuC"/>
    <property type="match status" value="1"/>
</dbReference>
<evidence type="ECO:0000256" key="2">
    <source>
        <dbReference type="ARBA" id="ARBA00008034"/>
    </source>
</evidence>
<evidence type="ECO:0000256" key="4">
    <source>
        <dbReference type="ARBA" id="ARBA00022989"/>
    </source>
</evidence>
<dbReference type="RefSeq" id="WP_182810874.1">
    <property type="nucleotide sequence ID" value="NZ_JACJFM010000043.1"/>
</dbReference>
<comment type="similarity">
    <text evidence="2 6">Belongs to the ABC-3 integral membrane protein family.</text>
</comment>
<dbReference type="InterPro" id="IPR001626">
    <property type="entry name" value="ABC_TroCD"/>
</dbReference>
<dbReference type="PANTHER" id="PTHR30477">
    <property type="entry name" value="ABC-TRANSPORTER METAL-BINDING PROTEIN"/>
    <property type="match status" value="1"/>
</dbReference>
<keyword evidence="5 7" id="KW-0472">Membrane</keyword>
<comment type="caution">
    <text evidence="8">The sequence shown here is derived from an EMBL/GenBank/DDBJ whole genome shotgun (WGS) entry which is preliminary data.</text>
</comment>
<organism evidence="8 9">
    <name type="scientific">Oceanospirillum sediminis</name>
    <dbReference type="NCBI Taxonomy" id="2760088"/>
    <lineage>
        <taxon>Bacteria</taxon>
        <taxon>Pseudomonadati</taxon>
        <taxon>Pseudomonadota</taxon>
        <taxon>Gammaproteobacteria</taxon>
        <taxon>Oceanospirillales</taxon>
        <taxon>Oceanospirillaceae</taxon>
        <taxon>Oceanospirillum</taxon>
    </lineage>
</organism>
<feature type="transmembrane region" description="Helical" evidence="7">
    <location>
        <begin position="199"/>
        <end position="216"/>
    </location>
</feature>
<evidence type="ECO:0000256" key="5">
    <source>
        <dbReference type="ARBA" id="ARBA00023136"/>
    </source>
</evidence>
<evidence type="ECO:0000313" key="9">
    <source>
        <dbReference type="Proteomes" id="UP000565262"/>
    </source>
</evidence>
<evidence type="ECO:0000256" key="6">
    <source>
        <dbReference type="RuleBase" id="RU003943"/>
    </source>
</evidence>
<dbReference type="InterPro" id="IPR037294">
    <property type="entry name" value="ABC_BtuC-like"/>
</dbReference>
<evidence type="ECO:0000313" key="8">
    <source>
        <dbReference type="EMBL" id="MBB1489105.1"/>
    </source>
</evidence>
<accession>A0A839IUT2</accession>
<feature type="transmembrane region" description="Helical" evidence="7">
    <location>
        <begin position="136"/>
        <end position="154"/>
    </location>
</feature>
<keyword evidence="9" id="KW-1185">Reference proteome</keyword>
<dbReference type="Pfam" id="PF00950">
    <property type="entry name" value="ABC-3"/>
    <property type="match status" value="1"/>
</dbReference>
<proteinExistence type="inferred from homology"/>
<dbReference type="CDD" id="cd06550">
    <property type="entry name" value="TM_ABC_iron-siderophores_like"/>
    <property type="match status" value="1"/>
</dbReference>
<sequence length="280" mass="29376">MMEFFTALAEQSFLQSAMIAGVLASIACGLIGSYVVVMRISYLAGGIAHSVMGGMGIAYFLGGSPLVGALIAAVVSALIIGLVKLYWQAREDTLIGALWASGMALGIIFISQTPGYQVDLMSYLFGNILLVAEGDLWLMAGMDLIIVGAIALLYRPFQAVAFDPEFARMRGLPVNLLYLLLLCIVALTVVLLIQVVGLILVIALLTLPAAIAGHYVRTLSSLMALATLLGLCFTSAGLAISYGPDLPAGATIILLAAGCFIISSVLSARKKPMKSPDTRT</sequence>
<reference evidence="8 9" key="1">
    <citation type="submission" date="2020-08" db="EMBL/GenBank/DDBJ databases">
        <title>Oceanospirillum sp. nov. isolated from marine sediment.</title>
        <authorList>
            <person name="Ji X."/>
        </authorList>
    </citation>
    <scope>NUCLEOTIDE SEQUENCE [LARGE SCALE GENOMIC DNA]</scope>
    <source>
        <strain evidence="8 9">D5</strain>
    </source>
</reference>
<protein>
    <submittedName>
        <fullName evidence="8">Metal ABC transporter permease</fullName>
    </submittedName>
</protein>
<dbReference type="EMBL" id="JACJFM010000043">
    <property type="protein sequence ID" value="MBB1489105.1"/>
    <property type="molecule type" value="Genomic_DNA"/>
</dbReference>
<feature type="transmembrane region" description="Helical" evidence="7">
    <location>
        <begin position="248"/>
        <end position="266"/>
    </location>
</feature>
<keyword evidence="3 6" id="KW-0812">Transmembrane</keyword>
<dbReference type="SUPFAM" id="SSF81345">
    <property type="entry name" value="ABC transporter involved in vitamin B12 uptake, BtuC"/>
    <property type="match status" value="1"/>
</dbReference>
<dbReference type="AlphaFoldDB" id="A0A839IUT2"/>
<gene>
    <name evidence="8" type="ORF">H4O21_21070</name>
</gene>
<feature type="transmembrane region" description="Helical" evidence="7">
    <location>
        <begin position="223"/>
        <end position="242"/>
    </location>
</feature>
<comment type="subcellular location">
    <subcellularLocation>
        <location evidence="6">Cell membrane</location>
        <topology evidence="6">Multi-pass membrane protein</topology>
    </subcellularLocation>
    <subcellularLocation>
        <location evidence="1">Membrane</location>
        <topology evidence="1">Multi-pass membrane protein</topology>
    </subcellularLocation>
</comment>
<dbReference type="GO" id="GO:0055085">
    <property type="term" value="P:transmembrane transport"/>
    <property type="evidence" value="ECO:0007669"/>
    <property type="project" value="InterPro"/>
</dbReference>
<feature type="transmembrane region" description="Helical" evidence="7">
    <location>
        <begin position="175"/>
        <end position="193"/>
    </location>
</feature>
<feature type="transmembrane region" description="Helical" evidence="7">
    <location>
        <begin position="67"/>
        <end position="87"/>
    </location>
</feature>
<dbReference type="PANTHER" id="PTHR30477:SF18">
    <property type="entry name" value="METAL TRANSPORT SYSTEM MEMBRANE PROTEIN CT_417-RELATED"/>
    <property type="match status" value="1"/>
</dbReference>
<evidence type="ECO:0000256" key="7">
    <source>
        <dbReference type="SAM" id="Phobius"/>
    </source>
</evidence>
<feature type="transmembrane region" description="Helical" evidence="7">
    <location>
        <begin position="94"/>
        <end position="116"/>
    </location>
</feature>
<dbReference type="GO" id="GO:0010043">
    <property type="term" value="P:response to zinc ion"/>
    <property type="evidence" value="ECO:0007669"/>
    <property type="project" value="TreeGrafter"/>
</dbReference>
<feature type="transmembrane region" description="Helical" evidence="7">
    <location>
        <begin position="42"/>
        <end position="61"/>
    </location>
</feature>
<dbReference type="Proteomes" id="UP000565262">
    <property type="component" value="Unassembled WGS sequence"/>
</dbReference>
<keyword evidence="6" id="KW-0813">Transport</keyword>
<evidence type="ECO:0000256" key="3">
    <source>
        <dbReference type="ARBA" id="ARBA00022692"/>
    </source>
</evidence>
<evidence type="ECO:0000256" key="1">
    <source>
        <dbReference type="ARBA" id="ARBA00004141"/>
    </source>
</evidence>
<dbReference type="GO" id="GO:0043190">
    <property type="term" value="C:ATP-binding cassette (ABC) transporter complex"/>
    <property type="evidence" value="ECO:0007669"/>
    <property type="project" value="InterPro"/>
</dbReference>
<keyword evidence="4 7" id="KW-1133">Transmembrane helix</keyword>
<name>A0A839IUT2_9GAMM</name>
<feature type="transmembrane region" description="Helical" evidence="7">
    <location>
        <begin position="12"/>
        <end position="35"/>
    </location>
</feature>